<gene>
    <name evidence="2" type="ORF">PENTCL1PPCAC_20038</name>
</gene>
<feature type="compositionally biased region" description="Low complexity" evidence="1">
    <location>
        <begin position="22"/>
        <end position="33"/>
    </location>
</feature>
<dbReference type="Proteomes" id="UP001432027">
    <property type="component" value="Unassembled WGS sequence"/>
</dbReference>
<organism evidence="2 3">
    <name type="scientific">Pristionchus entomophagus</name>
    <dbReference type="NCBI Taxonomy" id="358040"/>
    <lineage>
        <taxon>Eukaryota</taxon>
        <taxon>Metazoa</taxon>
        <taxon>Ecdysozoa</taxon>
        <taxon>Nematoda</taxon>
        <taxon>Chromadorea</taxon>
        <taxon>Rhabditida</taxon>
        <taxon>Rhabditina</taxon>
        <taxon>Diplogasteromorpha</taxon>
        <taxon>Diplogasteroidea</taxon>
        <taxon>Neodiplogasteridae</taxon>
        <taxon>Pristionchus</taxon>
    </lineage>
</organism>
<protein>
    <submittedName>
        <fullName evidence="2">Uncharacterized protein</fullName>
    </submittedName>
</protein>
<reference evidence="2" key="1">
    <citation type="submission" date="2023-10" db="EMBL/GenBank/DDBJ databases">
        <title>Genome assembly of Pristionchus species.</title>
        <authorList>
            <person name="Yoshida K."/>
            <person name="Sommer R.J."/>
        </authorList>
    </citation>
    <scope>NUCLEOTIDE SEQUENCE</scope>
    <source>
        <strain evidence="2">RS0144</strain>
    </source>
</reference>
<sequence length="152" mass="16780">MRPREKKPAGEKTSNTPKRPASSSFSSTHGSPSRPNSLFKTPRKGVTPTTEARGRGALFLQPKTPSRMAANRPKPDKKKTRREMSVKRPASSSFSSTHGFPPRPNAGFRTPRKGATPTSGSAITKSKWVSLNQQFDFSKFLDETSEMNDNQM</sequence>
<feature type="compositionally biased region" description="Basic and acidic residues" evidence="1">
    <location>
        <begin position="1"/>
        <end position="10"/>
    </location>
</feature>
<accession>A0AAV5TV09</accession>
<feature type="non-terminal residue" evidence="2">
    <location>
        <position position="152"/>
    </location>
</feature>
<evidence type="ECO:0000313" key="3">
    <source>
        <dbReference type="Proteomes" id="UP001432027"/>
    </source>
</evidence>
<proteinExistence type="predicted"/>
<feature type="region of interest" description="Disordered" evidence="1">
    <location>
        <begin position="1"/>
        <end position="126"/>
    </location>
</feature>
<feature type="compositionally biased region" description="Polar residues" evidence="1">
    <location>
        <begin position="116"/>
        <end position="126"/>
    </location>
</feature>
<dbReference type="AlphaFoldDB" id="A0AAV5TV09"/>
<name>A0AAV5TV09_9BILA</name>
<evidence type="ECO:0000313" key="2">
    <source>
        <dbReference type="EMBL" id="GMS97863.1"/>
    </source>
</evidence>
<evidence type="ECO:0000256" key="1">
    <source>
        <dbReference type="SAM" id="MobiDB-lite"/>
    </source>
</evidence>
<dbReference type="EMBL" id="BTSX01000004">
    <property type="protein sequence ID" value="GMS97863.1"/>
    <property type="molecule type" value="Genomic_DNA"/>
</dbReference>
<comment type="caution">
    <text evidence="2">The sequence shown here is derived from an EMBL/GenBank/DDBJ whole genome shotgun (WGS) entry which is preliminary data.</text>
</comment>
<keyword evidence="3" id="KW-1185">Reference proteome</keyword>